<evidence type="ECO:0000256" key="7">
    <source>
        <dbReference type="PIRNR" id="PIRNR038084"/>
    </source>
</evidence>
<evidence type="ECO:0000256" key="2">
    <source>
        <dbReference type="ARBA" id="ARBA00013184"/>
    </source>
</evidence>
<comment type="function">
    <text evidence="7">Catalytic component of the histone acetylase B (HAT-B) complex. Has intrinsic substrate specificity that modifies lysine in recognition sequence GXGKXG. Involved in DNA double-strand break repair.</text>
</comment>
<dbReference type="GO" id="GO:0004402">
    <property type="term" value="F:histone acetyltransferase activity"/>
    <property type="evidence" value="ECO:0007669"/>
    <property type="project" value="UniProtKB-UniRule"/>
</dbReference>
<evidence type="ECO:0000256" key="8">
    <source>
        <dbReference type="PIRSR" id="PIRSR038084-1"/>
    </source>
</evidence>
<keyword evidence="7" id="KW-0539">Nucleus</keyword>
<evidence type="ECO:0000259" key="12">
    <source>
        <dbReference type="Pfam" id="PF10394"/>
    </source>
</evidence>
<comment type="similarity">
    <text evidence="1 7">Belongs to the HAT1 family.</text>
</comment>
<dbReference type="PANTHER" id="PTHR12046">
    <property type="entry name" value="HISTONE ACETYLTRANSFERASE TYPE B CATALYTIC SUBUNIT"/>
    <property type="match status" value="1"/>
</dbReference>
<feature type="region of interest" description="Interaction with histone H4 N-terminus" evidence="9">
    <location>
        <begin position="49"/>
        <end position="51"/>
    </location>
</feature>
<feature type="domain" description="Histone acetyl transferase HAT1 N-terminal" evidence="12">
    <location>
        <begin position="9"/>
        <end position="174"/>
    </location>
</feature>
<dbReference type="InterPro" id="IPR017380">
    <property type="entry name" value="Hist_AcTrfase_B-typ_cat-su"/>
</dbReference>
<evidence type="ECO:0000313" key="14">
    <source>
        <dbReference type="Proteomes" id="UP000800035"/>
    </source>
</evidence>
<feature type="region of interest" description="Interaction with histone H4 N-terminus" evidence="9">
    <location>
        <begin position="219"/>
        <end position="221"/>
    </location>
</feature>
<feature type="binding site" evidence="9">
    <location>
        <begin position="282"/>
        <end position="284"/>
    </location>
    <ligand>
        <name>acetyl-CoA</name>
        <dbReference type="ChEBI" id="CHEBI:57288"/>
    </ligand>
</feature>
<dbReference type="GO" id="GO:0031509">
    <property type="term" value="P:subtelomeric heterochromatin formation"/>
    <property type="evidence" value="ECO:0007669"/>
    <property type="project" value="InterPro"/>
</dbReference>
<dbReference type="OrthoDB" id="10253098at2759"/>
<evidence type="ECO:0000256" key="3">
    <source>
        <dbReference type="ARBA" id="ARBA00021268"/>
    </source>
</evidence>
<evidence type="ECO:0000256" key="4">
    <source>
        <dbReference type="ARBA" id="ARBA00022679"/>
    </source>
</evidence>
<feature type="site" description="Interaction with histone H4 N-terminus" evidence="10">
    <location>
        <position position="190"/>
    </location>
</feature>
<dbReference type="InterPro" id="IPR019467">
    <property type="entry name" value="Hat1_N"/>
</dbReference>
<name>A0A6A5UAV2_9PLEO</name>
<dbReference type="Gene3D" id="3.90.360.10">
    <property type="entry name" value="Histone acetyl transferase 1 (HAT1), N-terminal domain"/>
    <property type="match status" value="1"/>
</dbReference>
<comment type="catalytic activity">
    <reaction evidence="6 7">
        <text>L-lysyl-[protein] + acetyl-CoA = N(6)-acetyl-L-lysyl-[protein] + CoA + H(+)</text>
        <dbReference type="Rhea" id="RHEA:45948"/>
        <dbReference type="Rhea" id="RHEA-COMP:9752"/>
        <dbReference type="Rhea" id="RHEA-COMP:10731"/>
        <dbReference type="ChEBI" id="CHEBI:15378"/>
        <dbReference type="ChEBI" id="CHEBI:29969"/>
        <dbReference type="ChEBI" id="CHEBI:57287"/>
        <dbReference type="ChEBI" id="CHEBI:57288"/>
        <dbReference type="ChEBI" id="CHEBI:61930"/>
        <dbReference type="EC" id="2.3.1.48"/>
    </reaction>
</comment>
<comment type="subunit">
    <text evidence="7">Component of the HAT-B complex composed of at least HAT1 and HAT2. The HAT-B complex binds to histone H4 tail.</text>
</comment>
<sequence length="529" mass="61533">MAGLDLEEWITNATECFEINLVRPKKEGEPVPVFAESFPPAFTYLIFNEKEDLVGYKNPSINLTFRANDLKPSITVAFDEKLDLSNIMQEGEEQIDLVKIWEQHLPAYVFNPSEAPEAPSENDPTSMTWKPPGSLLHSFALHGKQYEVWSTNMSDPAARQIWDNMRILTHLYIEGATYPELDDQWSTERWTLYLMYEVTPIDMEEGTSSYTLAGFSTSYRYWIFPTLEVMRATNSLPSPPSSANGDASTYPKPRLTIDPKTQLVADRINALETPSRERISQFLILPPYQGQSLGAQLYETIFADLVKKPFIYEIPVEDPSEEFDAMRDYSDIVYLRKIPEFNSLTLPSTMPPESMHKSAPIPRDQILGNDVNLDDLRHKCKIVPRQFNRMLELHLFSTIKPFNRNKNRITRKDKSSNENDRKYYFWRLALKDRIYRQSADVLEQIEDPSERVEKLELAVDSQQQEYEEREEGIRRRMKWSKGEIKNSEGSQSRGKRKRVVVEEDDDDGDEWEDLEEEATSSKKQMNRFR</sequence>
<dbReference type="GO" id="GO:0005634">
    <property type="term" value="C:nucleus"/>
    <property type="evidence" value="ECO:0007669"/>
    <property type="project" value="UniProtKB-SubCell"/>
</dbReference>
<evidence type="ECO:0000256" key="6">
    <source>
        <dbReference type="ARBA" id="ARBA00048017"/>
    </source>
</evidence>
<evidence type="ECO:0000256" key="9">
    <source>
        <dbReference type="PIRSR" id="PIRSR038084-2"/>
    </source>
</evidence>
<keyword evidence="14" id="KW-1185">Reference proteome</keyword>
<dbReference type="GO" id="GO:0000781">
    <property type="term" value="C:chromosome, telomeric region"/>
    <property type="evidence" value="ECO:0007669"/>
    <property type="project" value="GOC"/>
</dbReference>
<dbReference type="EMBL" id="ML976980">
    <property type="protein sequence ID" value="KAF1962035.1"/>
    <property type="molecule type" value="Genomic_DNA"/>
</dbReference>
<dbReference type="InterPro" id="IPR016181">
    <property type="entry name" value="Acyl_CoA_acyltransferase"/>
</dbReference>
<organism evidence="13 14">
    <name type="scientific">Byssothecium circinans</name>
    <dbReference type="NCBI Taxonomy" id="147558"/>
    <lineage>
        <taxon>Eukaryota</taxon>
        <taxon>Fungi</taxon>
        <taxon>Dikarya</taxon>
        <taxon>Ascomycota</taxon>
        <taxon>Pezizomycotina</taxon>
        <taxon>Dothideomycetes</taxon>
        <taxon>Pleosporomycetidae</taxon>
        <taxon>Pleosporales</taxon>
        <taxon>Massarineae</taxon>
        <taxon>Massarinaceae</taxon>
        <taxon>Byssothecium</taxon>
    </lineage>
</organism>
<feature type="active site" description="Proton donor/acceptor" evidence="8">
    <location>
        <position position="317"/>
    </location>
</feature>
<keyword evidence="7" id="KW-0963">Cytoplasm</keyword>
<reference evidence="13" key="1">
    <citation type="journal article" date="2020" name="Stud. Mycol.">
        <title>101 Dothideomycetes genomes: a test case for predicting lifestyles and emergence of pathogens.</title>
        <authorList>
            <person name="Haridas S."/>
            <person name="Albert R."/>
            <person name="Binder M."/>
            <person name="Bloem J."/>
            <person name="Labutti K."/>
            <person name="Salamov A."/>
            <person name="Andreopoulos B."/>
            <person name="Baker S."/>
            <person name="Barry K."/>
            <person name="Bills G."/>
            <person name="Bluhm B."/>
            <person name="Cannon C."/>
            <person name="Castanera R."/>
            <person name="Culley D."/>
            <person name="Daum C."/>
            <person name="Ezra D."/>
            <person name="Gonzalez J."/>
            <person name="Henrissat B."/>
            <person name="Kuo A."/>
            <person name="Liang C."/>
            <person name="Lipzen A."/>
            <person name="Lutzoni F."/>
            <person name="Magnuson J."/>
            <person name="Mondo S."/>
            <person name="Nolan M."/>
            <person name="Ohm R."/>
            <person name="Pangilinan J."/>
            <person name="Park H.-J."/>
            <person name="Ramirez L."/>
            <person name="Alfaro M."/>
            <person name="Sun H."/>
            <person name="Tritt A."/>
            <person name="Yoshinaga Y."/>
            <person name="Zwiers L.-H."/>
            <person name="Turgeon B."/>
            <person name="Goodwin S."/>
            <person name="Spatafora J."/>
            <person name="Crous P."/>
            <person name="Grigoriev I."/>
        </authorList>
    </citation>
    <scope>NUCLEOTIDE SEQUENCE</scope>
    <source>
        <strain evidence="13">CBS 675.92</strain>
    </source>
</reference>
<feature type="region of interest" description="Disordered" evidence="11">
    <location>
        <begin position="459"/>
        <end position="529"/>
    </location>
</feature>
<dbReference type="InterPro" id="IPR037113">
    <property type="entry name" value="Hat1_N_sf"/>
</dbReference>
<dbReference type="SUPFAM" id="SSF55729">
    <property type="entry name" value="Acyl-CoA N-acyltransferases (Nat)"/>
    <property type="match status" value="1"/>
</dbReference>
<evidence type="ECO:0000256" key="5">
    <source>
        <dbReference type="ARBA" id="ARBA00023315"/>
    </source>
</evidence>
<evidence type="ECO:0000256" key="10">
    <source>
        <dbReference type="PIRSR" id="PIRSR038084-3"/>
    </source>
</evidence>
<dbReference type="Pfam" id="PF10394">
    <property type="entry name" value="Hat1_N"/>
    <property type="match status" value="1"/>
</dbReference>
<gene>
    <name evidence="13" type="ORF">CC80DRAFT_488404</name>
</gene>
<dbReference type="EC" id="2.3.1.48" evidence="2 7"/>
<keyword evidence="5 7" id="KW-0012">Acyltransferase</keyword>
<dbReference type="PIRSF" id="PIRSF038084">
    <property type="entry name" value="HAT-B_cat"/>
    <property type="match status" value="1"/>
</dbReference>
<keyword evidence="4 7" id="KW-0808">Transferase</keyword>
<dbReference type="Proteomes" id="UP000800035">
    <property type="component" value="Unassembled WGS sequence"/>
</dbReference>
<evidence type="ECO:0000256" key="1">
    <source>
        <dbReference type="ARBA" id="ARBA00010543"/>
    </source>
</evidence>
<dbReference type="AlphaFoldDB" id="A0A6A5UAV2"/>
<feature type="compositionally biased region" description="Acidic residues" evidence="11">
    <location>
        <begin position="502"/>
        <end position="518"/>
    </location>
</feature>
<dbReference type="GO" id="GO:0005737">
    <property type="term" value="C:cytoplasm"/>
    <property type="evidence" value="ECO:0007669"/>
    <property type="project" value="UniProtKB-SubCell"/>
</dbReference>
<dbReference type="Gene3D" id="3.40.630.30">
    <property type="match status" value="1"/>
</dbReference>
<evidence type="ECO:0000313" key="13">
    <source>
        <dbReference type="EMBL" id="KAF1962035.1"/>
    </source>
</evidence>
<evidence type="ECO:0000256" key="11">
    <source>
        <dbReference type="SAM" id="MobiDB-lite"/>
    </source>
</evidence>
<comment type="subcellular location">
    <subcellularLocation>
        <location evidence="7">Cytoplasm</location>
    </subcellularLocation>
    <subcellularLocation>
        <location evidence="7">Nucleus</location>
    </subcellularLocation>
</comment>
<proteinExistence type="inferred from homology"/>
<protein>
    <recommendedName>
        <fullName evidence="3 7">Histone acetyltransferase type B catalytic subunit</fullName>
        <ecNumber evidence="2 7">2.3.1.48</ecNumber>
    </recommendedName>
</protein>
<accession>A0A6A5UAV2</accession>